<reference evidence="6 7" key="1">
    <citation type="submission" date="2017-10" db="EMBL/GenBank/DDBJ databases">
        <title>Comparative genomics in systemic dimorphic fungi from Ajellomycetaceae.</title>
        <authorList>
            <person name="Munoz J.F."/>
            <person name="Mcewen J.G."/>
            <person name="Clay O.K."/>
            <person name="Cuomo C.A."/>
        </authorList>
    </citation>
    <scope>NUCLEOTIDE SEQUENCE [LARGE SCALE GENOMIC DNA]</scope>
    <source>
        <strain evidence="6 7">UAMH7299</strain>
    </source>
</reference>
<evidence type="ECO:0000256" key="1">
    <source>
        <dbReference type="ARBA" id="ARBA00001974"/>
    </source>
</evidence>
<dbReference type="Gene3D" id="3.50.50.60">
    <property type="entry name" value="FAD/NAD(P)-binding domain"/>
    <property type="match status" value="2"/>
</dbReference>
<evidence type="ECO:0008006" key="8">
    <source>
        <dbReference type="Google" id="ProtNLM"/>
    </source>
</evidence>
<dbReference type="GO" id="GO:0050660">
    <property type="term" value="F:flavin adenine dinucleotide binding"/>
    <property type="evidence" value="ECO:0007669"/>
    <property type="project" value="InterPro"/>
</dbReference>
<protein>
    <recommendedName>
        <fullName evidence="8">FAD/NAD(P)-binding domain-containing protein</fullName>
    </recommendedName>
</protein>
<comment type="cofactor">
    <cofactor evidence="1">
        <name>FAD</name>
        <dbReference type="ChEBI" id="CHEBI:57692"/>
    </cofactor>
</comment>
<gene>
    <name evidence="6" type="ORF">AJ80_01970</name>
</gene>
<comment type="caution">
    <text evidence="6">The sequence shown here is derived from an EMBL/GenBank/DDBJ whole genome shotgun (WGS) entry which is preliminary data.</text>
</comment>
<dbReference type="STRING" id="1447883.A0A2B7YSN6"/>
<dbReference type="PANTHER" id="PTHR42877">
    <property type="entry name" value="L-ORNITHINE N(5)-MONOOXYGENASE-RELATED"/>
    <property type="match status" value="1"/>
</dbReference>
<accession>A0A2B7YSN6</accession>
<dbReference type="AlphaFoldDB" id="A0A2B7YSN6"/>
<keyword evidence="3" id="KW-0285">Flavoprotein</keyword>
<dbReference type="OrthoDB" id="74360at2759"/>
<dbReference type="GO" id="GO:0050661">
    <property type="term" value="F:NADP binding"/>
    <property type="evidence" value="ECO:0007669"/>
    <property type="project" value="InterPro"/>
</dbReference>
<dbReference type="InterPro" id="IPR036188">
    <property type="entry name" value="FAD/NAD-bd_sf"/>
</dbReference>
<dbReference type="GO" id="GO:0004499">
    <property type="term" value="F:N,N-dimethylaniline monooxygenase activity"/>
    <property type="evidence" value="ECO:0007669"/>
    <property type="project" value="InterPro"/>
</dbReference>
<dbReference type="PANTHER" id="PTHR42877:SF11">
    <property type="entry name" value="MONOOXYGENASE, PUTATIVE (AFU_ORTHOLOGUE AFUA_6G13790)-RELATED"/>
    <property type="match status" value="1"/>
</dbReference>
<keyword evidence="5" id="KW-0560">Oxidoreductase</keyword>
<keyword evidence="7" id="KW-1185">Reference proteome</keyword>
<evidence type="ECO:0000256" key="4">
    <source>
        <dbReference type="ARBA" id="ARBA00022827"/>
    </source>
</evidence>
<evidence type="ECO:0000256" key="2">
    <source>
        <dbReference type="ARBA" id="ARBA00010139"/>
    </source>
</evidence>
<dbReference type="InterPro" id="IPR051209">
    <property type="entry name" value="FAD-bind_Monooxygenase_sf"/>
</dbReference>
<evidence type="ECO:0000313" key="7">
    <source>
        <dbReference type="Proteomes" id="UP000224634"/>
    </source>
</evidence>
<dbReference type="InterPro" id="IPR020946">
    <property type="entry name" value="Flavin_mOase-like"/>
</dbReference>
<evidence type="ECO:0000256" key="5">
    <source>
        <dbReference type="ARBA" id="ARBA00023002"/>
    </source>
</evidence>
<evidence type="ECO:0000313" key="6">
    <source>
        <dbReference type="EMBL" id="PGH23908.1"/>
    </source>
</evidence>
<dbReference type="Proteomes" id="UP000224634">
    <property type="component" value="Unassembled WGS sequence"/>
</dbReference>
<dbReference type="SUPFAM" id="SSF51905">
    <property type="entry name" value="FAD/NAD(P)-binding domain"/>
    <property type="match status" value="3"/>
</dbReference>
<comment type="similarity">
    <text evidence="2">Belongs to the FAD-binding monooxygenase family.</text>
</comment>
<evidence type="ECO:0000256" key="3">
    <source>
        <dbReference type="ARBA" id="ARBA00022630"/>
    </source>
</evidence>
<name>A0A2B7YSN6_POLH7</name>
<sequence>MGSLPYSPYCVSFNNSPLRTPRKIRMVCIGSGFSGLTLAYKIIFENKLTDLIDFTIYEKEKSVGGTWLVNHYPGLKCDVPIHAYNLPWAPKHDWTTYYACGAEIRGYIEDVTRKFGLDEYIQFESRMVEATWDEGTAKWKLKIQRDGQIIEDECDIFVGATGTQRQPNPPDIPGLQSFKGPVLHTGNWDDSADCRNKKIAVIGNGSSGVQVFTALQKEATSITHYIRSPTWISLNYMSQYTRNGDGQNFAFTDEEKANFRNNPKELLAYRKKLEDTSIRLFKTLIFDGTCQEVKAEFRKTLTRVMKERVQGQPGLADKLLPTFQPWCRRLTPADGYLEALQEANASLTNTPIDAVTPTGIRLRGGEEKDYDVIVTATGFVNNRVMPWKMHGRNGTSMHELFKKNPDAYLSICIPQMPNYFAVGCGPNFPIANGPVLSALDWICSYVIRWTKKLMREDIKAMCVKTDAVEAYNIYIQEILRRTAWNRECNSWYKTGTKDEYRTGISAIYPGSLHHLREMLECDIRGEDFDFTYRSNNKFRFLGNGMAGIDADDDNDLAFHIDHTYKLENMI</sequence>
<organism evidence="6 7">
    <name type="scientific">Polytolypa hystricis (strain UAMH7299)</name>
    <dbReference type="NCBI Taxonomy" id="1447883"/>
    <lineage>
        <taxon>Eukaryota</taxon>
        <taxon>Fungi</taxon>
        <taxon>Dikarya</taxon>
        <taxon>Ascomycota</taxon>
        <taxon>Pezizomycotina</taxon>
        <taxon>Eurotiomycetes</taxon>
        <taxon>Eurotiomycetidae</taxon>
        <taxon>Onygenales</taxon>
        <taxon>Onygenales incertae sedis</taxon>
        <taxon>Polytolypa</taxon>
    </lineage>
</organism>
<keyword evidence="4" id="KW-0274">FAD</keyword>
<dbReference type="EMBL" id="PDNA01000018">
    <property type="protein sequence ID" value="PGH23908.1"/>
    <property type="molecule type" value="Genomic_DNA"/>
</dbReference>
<proteinExistence type="inferred from homology"/>
<dbReference type="Pfam" id="PF00743">
    <property type="entry name" value="FMO-like"/>
    <property type="match status" value="1"/>
</dbReference>